<dbReference type="Pfam" id="PF01995">
    <property type="entry name" value="NRD1_2"/>
    <property type="match status" value="2"/>
</dbReference>
<dbReference type="InterPro" id="IPR036984">
    <property type="entry name" value="NrpR_dom_sf"/>
</dbReference>
<dbReference type="EMBL" id="LWMS01000002">
    <property type="protein sequence ID" value="PWL08997.1"/>
    <property type="molecule type" value="Genomic_DNA"/>
</dbReference>
<feature type="domain" description="NrpR regulatory" evidence="1">
    <location>
        <begin position="84"/>
        <end position="310"/>
    </location>
</feature>
<dbReference type="RefSeq" id="WP_095609356.1">
    <property type="nucleotide sequence ID" value="NZ_LMVN01000029.1"/>
</dbReference>
<feature type="domain" description="Ribonuclease R winged-helix" evidence="2">
    <location>
        <begin position="10"/>
        <end position="75"/>
    </location>
</feature>
<keyword evidence="5" id="KW-1185">Reference proteome</keyword>
<evidence type="ECO:0000259" key="2">
    <source>
        <dbReference type="Pfam" id="PF08461"/>
    </source>
</evidence>
<dbReference type="Proteomes" id="UP000217528">
    <property type="component" value="Unassembled WGS sequence"/>
</dbReference>
<dbReference type="OrthoDB" id="358798at2157"/>
<dbReference type="Gene3D" id="3.30.70.1360">
    <property type="entry name" value="mj0159-like"/>
    <property type="match status" value="4"/>
</dbReference>
<dbReference type="InterPro" id="IPR013668">
    <property type="entry name" value="RNase_R_HTH_12"/>
</dbReference>
<evidence type="ECO:0000313" key="3">
    <source>
        <dbReference type="EMBL" id="PAV06503.1"/>
    </source>
</evidence>
<reference evidence="3 5" key="2">
    <citation type="journal article" date="2017" name="BMC Genomics">
        <title>Genomic analysis of methanogenic archaea reveals a shift towards energy conservation.</title>
        <authorList>
            <person name="Gilmore S.P."/>
            <person name="Henske J.K."/>
            <person name="Sexton J.A."/>
            <person name="Solomon K.V."/>
            <person name="Seppala S."/>
            <person name="Yoo J.I."/>
            <person name="Huyett L.M."/>
            <person name="Pressman A."/>
            <person name="Cogan J.Z."/>
            <person name="Kivenson V."/>
            <person name="Peng X."/>
            <person name="Tan Y."/>
            <person name="Valentine D.L."/>
            <person name="O'Malley M.A."/>
        </authorList>
    </citation>
    <scope>NUCLEOTIDE SEQUENCE [LARGE SCALE GENOMIC DNA]</scope>
    <source>
        <strain evidence="3 5">1R-7</strain>
    </source>
</reference>
<protein>
    <submittedName>
        <fullName evidence="4">Ribonuclease R winged-helix domain protein</fullName>
    </submittedName>
</protein>
<dbReference type="EMBL" id="LMVN01000029">
    <property type="protein sequence ID" value="PAV06503.1"/>
    <property type="molecule type" value="Genomic_DNA"/>
</dbReference>
<dbReference type="PANTHER" id="PTHR41964:SF1">
    <property type="entry name" value="GLOBAL NITROGEN REGULATOR NRPR"/>
    <property type="match status" value="1"/>
</dbReference>
<dbReference type="Pfam" id="PF08461">
    <property type="entry name" value="WHD_RNase_R"/>
    <property type="match status" value="1"/>
</dbReference>
<comment type="caution">
    <text evidence="3">The sequence shown here is derived from an EMBL/GenBank/DDBJ whole genome shotgun (WGS) entry which is preliminary data.</text>
</comment>
<evidence type="ECO:0000313" key="6">
    <source>
        <dbReference type="Proteomes" id="UP000246004"/>
    </source>
</evidence>
<sequence length="561" mass="62255">MKQETDMKMMEILRILYNKNEILGAKVISEELEKRGYSLGERAVRYHMHILDEKELTEKVGYKGRKITKKGIEELKKGLIYDQVDFTSSLFQEKMYNVTLEPRTSKGSVIVNLSSINDLESIKPIINDVFDVGLAVSDRYNIIQKDDKKYIETVCGTTIDGVFQKKGIISKPICGGLLQIEDNMPINFIEQISYTKTSITPLEAFTGQGSTSVLDVISSGTGVIPANFRMIPAVKKPEAIHILNQLAKIGISGVITMGEVGKSVLGIPVNDGMIGIAIIGGVAPLCAAQEEGFDLNVKLADTSVEYSSMKSDNLYTPKLPFKAAHSKVDEVRFLMNKIYNIISEVTYDVNKEQGNVITNISYLKREYLDDAIEIMNEVYKKKPEYCVGNKYSVINAKDNMVGIATLCSLTVDGILTNHGVSSTPEYSGVLDIYGNNKRFIDLISYEGSSIDPHEIFIKKNMQNIQGSLDDDGKILASVHTVPYIARDMTIDIFELLEDSGLGALNVGKPNEYTYNARVEKYNFGYVLSGGLNPIAAVHEKGIPVDVKSLETIMDYNLFEEL</sequence>
<dbReference type="PANTHER" id="PTHR41964">
    <property type="entry name" value="GLOBAL NITROGEN REGULATOR NRPR"/>
    <property type="match status" value="1"/>
</dbReference>
<dbReference type="InterPro" id="IPR002846">
    <property type="entry name" value="NRD"/>
</dbReference>
<evidence type="ECO:0000313" key="4">
    <source>
        <dbReference type="EMBL" id="PWL08997.1"/>
    </source>
</evidence>
<dbReference type="Proteomes" id="UP000246004">
    <property type="component" value="Unassembled WGS sequence"/>
</dbReference>
<evidence type="ECO:0000313" key="5">
    <source>
        <dbReference type="Proteomes" id="UP000217528"/>
    </source>
</evidence>
<accession>A0A2A2HB87</accession>
<reference evidence="4 6" key="1">
    <citation type="submission" date="2016-04" db="EMBL/GenBank/DDBJ databases">
        <title>Genome sequence of Methanosphaera cuniculi DSM 4103.</title>
        <authorList>
            <person name="Poehlein A."/>
            <person name="Seedorf H."/>
            <person name="Daniel R."/>
        </authorList>
    </citation>
    <scope>NUCLEOTIDE SEQUENCE [LARGE SCALE GENOMIC DNA]</scope>
    <source>
        <strain evidence="4 6">DSM 4103</strain>
    </source>
</reference>
<gene>
    <name evidence="3" type="ORF">ASJ82_04605</name>
    <name evidence="4" type="ORF">MSCUN_00580</name>
</gene>
<organism evidence="3 5">
    <name type="scientific">Methanosphaera cuniculi</name>
    <dbReference type="NCBI Taxonomy" id="1077256"/>
    <lineage>
        <taxon>Archaea</taxon>
        <taxon>Methanobacteriati</taxon>
        <taxon>Methanobacteriota</taxon>
        <taxon>Methanomada group</taxon>
        <taxon>Methanobacteria</taxon>
        <taxon>Methanobacteriales</taxon>
        <taxon>Methanobacteriaceae</taxon>
        <taxon>Methanosphaera</taxon>
    </lineage>
</organism>
<dbReference type="AlphaFoldDB" id="A0A2A2HB87"/>
<name>A0A2A2HB87_9EURY</name>
<dbReference type="InterPro" id="IPR038982">
    <property type="entry name" value="NrpR"/>
</dbReference>
<evidence type="ECO:0000259" key="1">
    <source>
        <dbReference type="Pfam" id="PF01995"/>
    </source>
</evidence>
<proteinExistence type="predicted"/>
<feature type="domain" description="NrpR regulatory" evidence="1">
    <location>
        <begin position="331"/>
        <end position="559"/>
    </location>
</feature>